<feature type="region of interest" description="Disordered" evidence="16">
    <location>
        <begin position="103"/>
        <end position="143"/>
    </location>
</feature>
<dbReference type="GO" id="GO:0046872">
    <property type="term" value="F:metal ion binding"/>
    <property type="evidence" value="ECO:0007669"/>
    <property type="project" value="UniProtKB-KW"/>
</dbReference>
<evidence type="ECO:0000313" key="20">
    <source>
        <dbReference type="Proteomes" id="UP000319160"/>
    </source>
</evidence>
<protein>
    <recommendedName>
        <fullName evidence="6">Delta 8-(E)-sphingolipid desaturase</fullName>
        <ecNumber evidence="5">1.14.19.18</ecNumber>
    </recommendedName>
</protein>
<proteinExistence type="inferred from homology"/>
<comment type="similarity">
    <text evidence="4">Belongs to the fatty acid desaturase type 1 family.</text>
</comment>
<evidence type="ECO:0000256" key="12">
    <source>
        <dbReference type="ARBA" id="ARBA00023002"/>
    </source>
</evidence>
<feature type="compositionally biased region" description="Low complexity" evidence="16">
    <location>
        <begin position="113"/>
        <end position="130"/>
    </location>
</feature>
<dbReference type="PANTHER" id="PTHR19353">
    <property type="entry name" value="FATTY ACID DESATURASE 2"/>
    <property type="match status" value="1"/>
</dbReference>
<gene>
    <name evidence="19" type="ORF">FHL15_010533</name>
</gene>
<dbReference type="CDD" id="cd03506">
    <property type="entry name" value="Delta6-FADS-like"/>
    <property type="match status" value="1"/>
</dbReference>
<dbReference type="UniPathway" id="UPA00222"/>
<accession>A0A553HKV8</accession>
<dbReference type="AlphaFoldDB" id="A0A553HKV8"/>
<comment type="pathway">
    <text evidence="2">Lipid metabolism; sphingolipid metabolism.</text>
</comment>
<dbReference type="GO" id="GO:0016020">
    <property type="term" value="C:membrane"/>
    <property type="evidence" value="ECO:0007669"/>
    <property type="project" value="UniProtKB-SubCell"/>
</dbReference>
<keyword evidence="9" id="KW-0479">Metal-binding</keyword>
<evidence type="ECO:0000256" key="8">
    <source>
        <dbReference type="ARBA" id="ARBA00022692"/>
    </source>
</evidence>
<feature type="transmembrane region" description="Helical" evidence="17">
    <location>
        <begin position="400"/>
        <end position="419"/>
    </location>
</feature>
<evidence type="ECO:0000256" key="10">
    <source>
        <dbReference type="ARBA" id="ARBA00022919"/>
    </source>
</evidence>
<dbReference type="InterPro" id="IPR012171">
    <property type="entry name" value="Fatty_acid_desaturase"/>
</dbReference>
<feature type="domain" description="Cytochrome b5 heme-binding" evidence="18">
    <location>
        <begin position="25"/>
        <end position="81"/>
    </location>
</feature>
<dbReference type="GO" id="GO:0016717">
    <property type="term" value="F:oxidoreductase activity, acting on paired donors, with oxidation of a pair of donors resulting in the reduction of molecular oxygen to two molecules of water"/>
    <property type="evidence" value="ECO:0007669"/>
    <property type="project" value="TreeGrafter"/>
</dbReference>
<keyword evidence="15 17" id="KW-0472">Membrane</keyword>
<dbReference type="EMBL" id="VFLP01000084">
    <property type="protein sequence ID" value="TRX88582.1"/>
    <property type="molecule type" value="Genomic_DNA"/>
</dbReference>
<organism evidence="19 20">
    <name type="scientific">Xylaria flabelliformis</name>
    <dbReference type="NCBI Taxonomy" id="2512241"/>
    <lineage>
        <taxon>Eukaryota</taxon>
        <taxon>Fungi</taxon>
        <taxon>Dikarya</taxon>
        <taxon>Ascomycota</taxon>
        <taxon>Pezizomycotina</taxon>
        <taxon>Sordariomycetes</taxon>
        <taxon>Xylariomycetidae</taxon>
        <taxon>Xylariales</taxon>
        <taxon>Xylariaceae</taxon>
        <taxon>Xylaria</taxon>
    </lineage>
</organism>
<sequence length="570" mass="64488">MAGRTYPSMSRRQIEGLIADGRMVFILDQYVIKADAWAPYHPGGDKAIRHMIGRDATDEVTALHSAEARERMNRYRIGKFEGRWINFIPPIQGGKFRLLSEAGPDDVFDNGPDSSATASSSASTASSSDAGSRPPSPIFDHDDDVDVTLRKRQMPAAVSSAASVSSACSGEPENEGMAFLNSLTHEQIALDQEKYPPIDSATQDNIVSKYRELHQRVKDEGLYQCNYWAYGVECCRYTLLAAASFVFLQWGWYFTSAVCLGAFWHQLVFSAHDAGHMGITHGYHTDSVIGIIIADFLGGLSLGWWKHNHNVHHVVTNSPEHDPDIEHMPFMAVSHRLLQSLRSTYYDRVMEYDAVAKFAIAVQHYSYYILLSFGRLNLYRLSWAYLFLGQGPRKGPAWWHRYLEIAGQFFFWAWFGYGIMYRTLPTNWDRFVFFVVSHVVPMPVHAQICLSHFAMSTSDMGPHESFPQKMLRTTMDIDCPAWLDFFHGGLQFQVIHHLFPRIPRHNLRRTQKLVQDFCNEVGIPYALYGFVHGNKMVVGTLAEVSRQAAILAKCQQVIAASGEPQHGHSH</sequence>
<evidence type="ECO:0000256" key="3">
    <source>
        <dbReference type="ARBA" id="ARBA00004991"/>
    </source>
</evidence>
<dbReference type="Gene3D" id="3.10.120.10">
    <property type="entry name" value="Cytochrome b5-like heme/steroid binding domain"/>
    <property type="match status" value="1"/>
</dbReference>
<evidence type="ECO:0000256" key="2">
    <source>
        <dbReference type="ARBA" id="ARBA00004760"/>
    </source>
</evidence>
<evidence type="ECO:0000256" key="17">
    <source>
        <dbReference type="SAM" id="Phobius"/>
    </source>
</evidence>
<dbReference type="SUPFAM" id="SSF55856">
    <property type="entry name" value="Cytochrome b5-like heme/steroid binding domain"/>
    <property type="match status" value="1"/>
</dbReference>
<evidence type="ECO:0000256" key="6">
    <source>
        <dbReference type="ARBA" id="ARBA00016939"/>
    </source>
</evidence>
<evidence type="ECO:0000256" key="14">
    <source>
        <dbReference type="ARBA" id="ARBA00023098"/>
    </source>
</evidence>
<evidence type="ECO:0000313" key="19">
    <source>
        <dbReference type="EMBL" id="TRX88582.1"/>
    </source>
</evidence>
<dbReference type="Proteomes" id="UP000319160">
    <property type="component" value="Unassembled WGS sequence"/>
</dbReference>
<evidence type="ECO:0000259" key="18">
    <source>
        <dbReference type="PROSITE" id="PS50255"/>
    </source>
</evidence>
<comment type="pathway">
    <text evidence="3">Sphingolipid metabolism.</text>
</comment>
<evidence type="ECO:0000256" key="11">
    <source>
        <dbReference type="ARBA" id="ARBA00022989"/>
    </source>
</evidence>
<evidence type="ECO:0000256" key="7">
    <source>
        <dbReference type="ARBA" id="ARBA00022617"/>
    </source>
</evidence>
<dbReference type="Pfam" id="PF00487">
    <property type="entry name" value="FA_desaturase"/>
    <property type="match status" value="1"/>
</dbReference>
<dbReference type="PIRSF" id="PIRSF015921">
    <property type="entry name" value="FA_sphinglp_des"/>
    <property type="match status" value="1"/>
</dbReference>
<evidence type="ECO:0000256" key="15">
    <source>
        <dbReference type="ARBA" id="ARBA00023136"/>
    </source>
</evidence>
<comment type="subcellular location">
    <subcellularLocation>
        <location evidence="1">Membrane</location>
        <topology evidence="1">Multi-pass membrane protein</topology>
    </subcellularLocation>
</comment>
<keyword evidence="11 17" id="KW-1133">Transmembrane helix</keyword>
<comment type="caution">
    <text evidence="19">The sequence shown here is derived from an EMBL/GenBank/DDBJ whole genome shotgun (WGS) entry which is preliminary data.</text>
</comment>
<keyword evidence="8 17" id="KW-0812">Transmembrane</keyword>
<reference evidence="20" key="1">
    <citation type="submission" date="2019-06" db="EMBL/GenBank/DDBJ databases">
        <title>Draft genome sequence of the griseofulvin-producing fungus Xylaria cubensis strain G536.</title>
        <authorList>
            <person name="Mead M.E."/>
            <person name="Raja H.A."/>
            <person name="Steenwyk J.L."/>
            <person name="Knowles S.L."/>
            <person name="Oberlies N.H."/>
            <person name="Rokas A."/>
        </authorList>
    </citation>
    <scope>NUCLEOTIDE SEQUENCE [LARGE SCALE GENOMIC DNA]</scope>
    <source>
        <strain evidence="20">G536</strain>
    </source>
</reference>
<keyword evidence="13" id="KW-0408">Iron</keyword>
<keyword evidence="14" id="KW-0443">Lipid metabolism</keyword>
<evidence type="ECO:0000256" key="16">
    <source>
        <dbReference type="SAM" id="MobiDB-lite"/>
    </source>
</evidence>
<dbReference type="PANTHER" id="PTHR19353:SF30">
    <property type="entry name" value="DELTA 8-(E)-SPHINGOLIPID DESATURASE"/>
    <property type="match status" value="1"/>
</dbReference>
<evidence type="ECO:0000256" key="4">
    <source>
        <dbReference type="ARBA" id="ARBA00009295"/>
    </source>
</evidence>
<dbReference type="EC" id="1.14.19.18" evidence="5"/>
<evidence type="ECO:0000256" key="13">
    <source>
        <dbReference type="ARBA" id="ARBA00023004"/>
    </source>
</evidence>
<dbReference type="InterPro" id="IPR001199">
    <property type="entry name" value="Cyt_B5-like_heme/steroid-bd"/>
</dbReference>
<keyword evidence="7" id="KW-0349">Heme</keyword>
<dbReference type="GO" id="GO:0006665">
    <property type="term" value="P:sphingolipid metabolic process"/>
    <property type="evidence" value="ECO:0007669"/>
    <property type="project" value="UniProtKB-UniPathway"/>
</dbReference>
<keyword evidence="10" id="KW-0746">Sphingolipid metabolism</keyword>
<dbReference type="OrthoDB" id="260091at2759"/>
<dbReference type="STRING" id="2512241.A0A553HKV8"/>
<evidence type="ECO:0000256" key="9">
    <source>
        <dbReference type="ARBA" id="ARBA00022723"/>
    </source>
</evidence>
<feature type="transmembrane region" description="Helical" evidence="17">
    <location>
        <begin position="365"/>
        <end position="388"/>
    </location>
</feature>
<dbReference type="InterPro" id="IPR036400">
    <property type="entry name" value="Cyt_B5-like_heme/steroid_sf"/>
</dbReference>
<dbReference type="InterPro" id="IPR005804">
    <property type="entry name" value="FA_desaturase_dom"/>
</dbReference>
<name>A0A553HKV8_9PEZI</name>
<evidence type="ECO:0000256" key="5">
    <source>
        <dbReference type="ARBA" id="ARBA00012019"/>
    </source>
</evidence>
<dbReference type="SMART" id="SM01117">
    <property type="entry name" value="Cyt-b5"/>
    <property type="match status" value="1"/>
</dbReference>
<evidence type="ECO:0000256" key="1">
    <source>
        <dbReference type="ARBA" id="ARBA00004141"/>
    </source>
</evidence>
<dbReference type="Pfam" id="PF00173">
    <property type="entry name" value="Cyt-b5"/>
    <property type="match status" value="1"/>
</dbReference>
<keyword evidence="20" id="KW-1185">Reference proteome</keyword>
<dbReference type="PROSITE" id="PS50255">
    <property type="entry name" value="CYTOCHROME_B5_2"/>
    <property type="match status" value="1"/>
</dbReference>
<feature type="transmembrane region" description="Helical" evidence="17">
    <location>
        <begin position="431"/>
        <end position="450"/>
    </location>
</feature>
<keyword evidence="12" id="KW-0560">Oxidoreductase</keyword>